<feature type="region of interest" description="Disordered" evidence="1">
    <location>
        <begin position="1"/>
        <end position="30"/>
    </location>
</feature>
<evidence type="ECO:0000256" key="1">
    <source>
        <dbReference type="SAM" id="MobiDB-lite"/>
    </source>
</evidence>
<dbReference type="AlphaFoldDB" id="A0A561U1N4"/>
<dbReference type="Proteomes" id="UP000316184">
    <property type="component" value="Unassembled WGS sequence"/>
</dbReference>
<proteinExistence type="predicted"/>
<evidence type="ECO:0000313" key="3">
    <source>
        <dbReference type="Proteomes" id="UP000316184"/>
    </source>
</evidence>
<name>A0A561U1N4_9PSEU</name>
<dbReference type="RefSeq" id="WP_145742866.1">
    <property type="nucleotide sequence ID" value="NZ_VIWX01000005.1"/>
</dbReference>
<dbReference type="EMBL" id="VIWX01000005">
    <property type="protein sequence ID" value="TWF93240.1"/>
    <property type="molecule type" value="Genomic_DNA"/>
</dbReference>
<organism evidence="2 3">
    <name type="scientific">Saccharopolyspora dendranthemae</name>
    <dbReference type="NCBI Taxonomy" id="1181886"/>
    <lineage>
        <taxon>Bacteria</taxon>
        <taxon>Bacillati</taxon>
        <taxon>Actinomycetota</taxon>
        <taxon>Actinomycetes</taxon>
        <taxon>Pseudonocardiales</taxon>
        <taxon>Pseudonocardiaceae</taxon>
        <taxon>Saccharopolyspora</taxon>
    </lineage>
</organism>
<protein>
    <submittedName>
        <fullName evidence="2">Uncharacterized protein</fullName>
    </submittedName>
</protein>
<evidence type="ECO:0000313" key="2">
    <source>
        <dbReference type="EMBL" id="TWF93240.1"/>
    </source>
</evidence>
<gene>
    <name evidence="2" type="ORF">FHU35_1580</name>
</gene>
<dbReference type="OrthoDB" id="3692079at2"/>
<accession>A0A561U1N4</accession>
<reference evidence="2 3" key="1">
    <citation type="submission" date="2019-06" db="EMBL/GenBank/DDBJ databases">
        <title>Sequencing the genomes of 1000 actinobacteria strains.</title>
        <authorList>
            <person name="Klenk H.-P."/>
        </authorList>
    </citation>
    <scope>NUCLEOTIDE SEQUENCE [LARGE SCALE GENOMIC DNA]</scope>
    <source>
        <strain evidence="2 3">DSM 46699</strain>
    </source>
</reference>
<feature type="compositionally biased region" description="Basic and acidic residues" evidence="1">
    <location>
        <begin position="14"/>
        <end position="26"/>
    </location>
</feature>
<comment type="caution">
    <text evidence="2">The sequence shown here is derived from an EMBL/GenBank/DDBJ whole genome shotgun (WGS) entry which is preliminary data.</text>
</comment>
<sequence>MPDREADPTNGADLLDKTAPKPRDNSESATRLAALDQVRVYLNSMVDVLDQHPEPSLDLNEAKWRLDELVDELATERPSAPRVQSFWIRLAPILREVRSDIPIPALTHLIRTAVGVA</sequence>
<keyword evidence="3" id="KW-1185">Reference proteome</keyword>